<comment type="caution">
    <text evidence="1">The sequence shown here is derived from an EMBL/GenBank/DDBJ whole genome shotgun (WGS) entry which is preliminary data.</text>
</comment>
<dbReference type="Proteomes" id="UP000003412">
    <property type="component" value="Chromosome"/>
</dbReference>
<dbReference type="EMBL" id="ADXF01000788">
    <property type="protein sequence ID" value="EFR87206.1"/>
    <property type="molecule type" value="Genomic_DNA"/>
</dbReference>
<evidence type="ECO:0000313" key="2">
    <source>
        <dbReference type="Proteomes" id="UP000003412"/>
    </source>
</evidence>
<name>A0ABN0BVV4_9LIST</name>
<organism evidence="1 2">
    <name type="scientific">Listeria marthii FSL S4-120</name>
    <dbReference type="NCBI Taxonomy" id="702457"/>
    <lineage>
        <taxon>Bacteria</taxon>
        <taxon>Bacillati</taxon>
        <taxon>Bacillota</taxon>
        <taxon>Bacilli</taxon>
        <taxon>Bacillales</taxon>
        <taxon>Listeriaceae</taxon>
        <taxon>Listeria</taxon>
    </lineage>
</organism>
<gene>
    <name evidence="1" type="ORF">NT05LM_2309</name>
</gene>
<dbReference type="InterPro" id="IPR029278">
    <property type="entry name" value="Imm26"/>
</dbReference>
<keyword evidence="2" id="KW-1185">Reference proteome</keyword>
<evidence type="ECO:0008006" key="3">
    <source>
        <dbReference type="Google" id="ProtNLM"/>
    </source>
</evidence>
<protein>
    <recommendedName>
        <fullName evidence="3">Immunity protein 26 of polymorphic toxin system</fullName>
    </recommendedName>
</protein>
<dbReference type="Pfam" id="PF15428">
    <property type="entry name" value="Imm26"/>
    <property type="match status" value="1"/>
</dbReference>
<evidence type="ECO:0000313" key="1">
    <source>
        <dbReference type="EMBL" id="EFR87206.1"/>
    </source>
</evidence>
<proteinExistence type="predicted"/>
<sequence>MTKRKKQVWGVGDLFTISLLDGSFCIGRVVGFEPDALNSAICAFYAHRVNEIPEVEPILYENELISLLFVNRDLLDSGDWKVFSMASTEFPINKYIKLDELRRDGFINVTSRGSGIVVSLMNAYYSLVPWNSFYDPNYLDSLLISIDKKPNKVVLK</sequence>
<reference evidence="1 2" key="1">
    <citation type="journal article" date="2010" name="Microbiol. Resour. Announc.">
        <title>Comparative genomics of the bacterial genus Listeria: Genome evolution is characterized by limited gene acquisition and limited gene loss.</title>
        <authorList>
            <person name="den Bakker H.C."/>
            <person name="Cummings C.A."/>
            <person name="Ferreira V."/>
            <person name="Vatta P."/>
            <person name="Orsi R.H."/>
            <person name="Degoricija L."/>
            <person name="Barker M."/>
            <person name="Petrauskene O."/>
            <person name="Furtado M.R."/>
            <person name="Wiedmann M."/>
        </authorList>
    </citation>
    <scope>NUCLEOTIDE SEQUENCE [LARGE SCALE GENOMIC DNA]</scope>
    <source>
        <strain evidence="1 2">FSL S4-120</strain>
    </source>
</reference>
<accession>A0ABN0BVV4</accession>